<sequence length="216" mass="23650">MYIPEHFEAGPDVIHDLLTRPGAANLVTMTSQGMLATFLPLIYEPSIGEHGALHGHLARTNPQWSEPSIGESLVIIQGADAYISPTWYASKEEHGRVVPTWNYSTAHVYGKLAVHDDAEWLGNHVRGLTGLNEARSERPWSVDDAPERYVSGQLRAIVGIELVISRIEAKAKLSQNRPDKDIIGVVAGLGAQGHQEIASDVARARQDRTHRDAGRA</sequence>
<dbReference type="Pfam" id="PF04299">
    <property type="entry name" value="FMN_bind_2"/>
    <property type="match status" value="1"/>
</dbReference>
<keyword evidence="3" id="KW-1185">Reference proteome</keyword>
<dbReference type="EMBL" id="JAUSRG010000009">
    <property type="protein sequence ID" value="MDP9906164.1"/>
    <property type="molecule type" value="Genomic_DNA"/>
</dbReference>
<dbReference type="InterPro" id="IPR012349">
    <property type="entry name" value="Split_barrel_FMN-bd"/>
</dbReference>
<organism evidence="1 4">
    <name type="scientific">Arthrobacter bambusae</name>
    <dbReference type="NCBI Taxonomy" id="1338426"/>
    <lineage>
        <taxon>Bacteria</taxon>
        <taxon>Bacillati</taxon>
        <taxon>Actinomycetota</taxon>
        <taxon>Actinomycetes</taxon>
        <taxon>Micrococcales</taxon>
        <taxon>Micrococcaceae</taxon>
        <taxon>Arthrobacter</taxon>
    </lineage>
</organism>
<name>A0AAW8DKR1_9MICC</name>
<dbReference type="EMBL" id="JAUSTF010000008">
    <property type="protein sequence ID" value="MDQ0181967.1"/>
    <property type="molecule type" value="Genomic_DNA"/>
</dbReference>
<protein>
    <submittedName>
        <fullName evidence="1">Transcriptional regulator</fullName>
    </submittedName>
</protein>
<evidence type="ECO:0000313" key="1">
    <source>
        <dbReference type="EMBL" id="MDP9906164.1"/>
    </source>
</evidence>
<proteinExistence type="predicted"/>
<comment type="caution">
    <text evidence="1">The sequence shown here is derived from an EMBL/GenBank/DDBJ whole genome shotgun (WGS) entry which is preliminary data.</text>
</comment>
<accession>A0AAW8DKR1</accession>
<dbReference type="PANTHER" id="PTHR35802:SF1">
    <property type="entry name" value="PROTEASE SYNTHASE AND SPORULATION PROTEIN PAI 2"/>
    <property type="match status" value="1"/>
</dbReference>
<dbReference type="Proteomes" id="UP001242995">
    <property type="component" value="Unassembled WGS sequence"/>
</dbReference>
<dbReference type="AlphaFoldDB" id="A0AAW8DKR1"/>
<evidence type="ECO:0000313" key="2">
    <source>
        <dbReference type="EMBL" id="MDQ0181967.1"/>
    </source>
</evidence>
<dbReference type="SUPFAM" id="SSF50475">
    <property type="entry name" value="FMN-binding split barrel"/>
    <property type="match status" value="1"/>
</dbReference>
<reference evidence="1 3" key="1">
    <citation type="submission" date="2023-07" db="EMBL/GenBank/DDBJ databases">
        <title>Sorghum-associated microbial communities from plants grown in Nebraska, USA.</title>
        <authorList>
            <person name="Schachtman D."/>
        </authorList>
    </citation>
    <scope>NUCLEOTIDE SEQUENCE</scope>
    <source>
        <strain evidence="1">DS1006</strain>
        <strain evidence="2 3">DS1016</strain>
    </source>
</reference>
<evidence type="ECO:0000313" key="3">
    <source>
        <dbReference type="Proteomes" id="UP001230951"/>
    </source>
</evidence>
<dbReference type="RefSeq" id="WP_306962506.1">
    <property type="nucleotide sequence ID" value="NZ_JAUSRG010000009.1"/>
</dbReference>
<dbReference type="InterPro" id="IPR007396">
    <property type="entry name" value="TR_PAI2-type"/>
</dbReference>
<dbReference type="Gene3D" id="2.30.110.10">
    <property type="entry name" value="Electron Transport, Fmn-binding Protein, Chain A"/>
    <property type="match status" value="1"/>
</dbReference>
<dbReference type="PANTHER" id="PTHR35802">
    <property type="entry name" value="PROTEASE SYNTHASE AND SPORULATION PROTEIN PAI 2"/>
    <property type="match status" value="1"/>
</dbReference>
<evidence type="ECO:0000313" key="4">
    <source>
        <dbReference type="Proteomes" id="UP001242995"/>
    </source>
</evidence>
<dbReference type="Proteomes" id="UP001230951">
    <property type="component" value="Unassembled WGS sequence"/>
</dbReference>
<gene>
    <name evidence="1" type="ORF">J2S90_003135</name>
    <name evidence="2" type="ORF">J2S93_003406</name>
</gene>
<dbReference type="PIRSF" id="PIRSF010372">
    <property type="entry name" value="PaiB"/>
    <property type="match status" value="1"/>
</dbReference>